<dbReference type="OrthoDB" id="8549922at2"/>
<dbReference type="RefSeq" id="WP_047820544.1">
    <property type="nucleotide sequence ID" value="NZ_CP011770.1"/>
</dbReference>
<dbReference type="KEGG" id="cna:AB433_07475"/>
<dbReference type="Proteomes" id="UP000035287">
    <property type="component" value="Chromosome"/>
</dbReference>
<sequence>MSGEGVMAAHPAQVFAGEGDRPDSAEVLAERQAILAQLGKHRERLHKLGGDADDAGLVEAFELRIEVHRLDGLIAVIGQGLHRVEPENQPS</sequence>
<proteinExistence type="predicted"/>
<organism evidence="1 2">
    <name type="scientific">Croceicoccus naphthovorans</name>
    <dbReference type="NCBI Taxonomy" id="1348774"/>
    <lineage>
        <taxon>Bacteria</taxon>
        <taxon>Pseudomonadati</taxon>
        <taxon>Pseudomonadota</taxon>
        <taxon>Alphaproteobacteria</taxon>
        <taxon>Sphingomonadales</taxon>
        <taxon>Erythrobacteraceae</taxon>
        <taxon>Croceicoccus</taxon>
    </lineage>
</organism>
<keyword evidence="2" id="KW-1185">Reference proteome</keyword>
<dbReference type="EMBL" id="CP011770">
    <property type="protein sequence ID" value="AKM09860.1"/>
    <property type="molecule type" value="Genomic_DNA"/>
</dbReference>
<accession>A0A0G3XE85</accession>
<evidence type="ECO:0000313" key="2">
    <source>
        <dbReference type="Proteomes" id="UP000035287"/>
    </source>
</evidence>
<evidence type="ECO:0000313" key="1">
    <source>
        <dbReference type="EMBL" id="AKM09860.1"/>
    </source>
</evidence>
<reference evidence="1 2" key="1">
    <citation type="submission" date="2015-06" db="EMBL/GenBank/DDBJ databases">
        <authorList>
            <person name="Zeng Y."/>
            <person name="Huang Y."/>
        </authorList>
    </citation>
    <scope>NUCLEOTIDE SEQUENCE [LARGE SCALE GENOMIC DNA]</scope>
    <source>
        <strain evidence="1 2">PQ-2</strain>
    </source>
</reference>
<name>A0A0G3XE85_9SPHN</name>
<protein>
    <submittedName>
        <fullName evidence="1">Uncharacterized protein</fullName>
    </submittedName>
</protein>
<gene>
    <name evidence="1" type="ORF">AB433_07475</name>
</gene>
<dbReference type="STRING" id="1348774.AB433_07475"/>
<dbReference type="AlphaFoldDB" id="A0A0G3XE85"/>
<dbReference type="PATRIC" id="fig|1348774.3.peg.1566"/>